<dbReference type="SUPFAM" id="SSF54523">
    <property type="entry name" value="Pili subunits"/>
    <property type="match status" value="1"/>
</dbReference>
<name>A0ABX2EQV9_9BURK</name>
<evidence type="ECO:0000256" key="2">
    <source>
        <dbReference type="ARBA" id="ARBA00021549"/>
    </source>
</evidence>
<feature type="domain" description="General secretion pathway GspH" evidence="12">
    <location>
        <begin position="53"/>
        <end position="165"/>
    </location>
</feature>
<dbReference type="InterPro" id="IPR045584">
    <property type="entry name" value="Pilin-like"/>
</dbReference>
<dbReference type="EMBL" id="JABRWJ010000009">
    <property type="protein sequence ID" value="NRF70901.1"/>
    <property type="molecule type" value="Genomic_DNA"/>
</dbReference>
<dbReference type="Proteomes" id="UP000737171">
    <property type="component" value="Unassembled WGS sequence"/>
</dbReference>
<keyword evidence="3" id="KW-1003">Cell membrane</keyword>
<evidence type="ECO:0000256" key="3">
    <source>
        <dbReference type="ARBA" id="ARBA00022475"/>
    </source>
</evidence>
<accession>A0ABX2EQV9</accession>
<keyword evidence="6 11" id="KW-0812">Transmembrane</keyword>
<protein>
    <recommendedName>
        <fullName evidence="2">Type II secretion system protein H</fullName>
    </recommendedName>
    <alternativeName>
        <fullName evidence="10">General secretion pathway protein H</fullName>
    </alternativeName>
</protein>
<evidence type="ECO:0000256" key="7">
    <source>
        <dbReference type="ARBA" id="ARBA00022989"/>
    </source>
</evidence>
<evidence type="ECO:0000313" key="14">
    <source>
        <dbReference type="Proteomes" id="UP000737171"/>
    </source>
</evidence>
<keyword evidence="7 11" id="KW-1133">Transmembrane helix</keyword>
<evidence type="ECO:0000256" key="9">
    <source>
        <dbReference type="ARBA" id="ARBA00025772"/>
    </source>
</evidence>
<evidence type="ECO:0000256" key="8">
    <source>
        <dbReference type="ARBA" id="ARBA00023136"/>
    </source>
</evidence>
<organism evidence="13 14">
    <name type="scientific">Pseudaquabacterium terrae</name>
    <dbReference type="NCBI Taxonomy" id="2732868"/>
    <lineage>
        <taxon>Bacteria</taxon>
        <taxon>Pseudomonadati</taxon>
        <taxon>Pseudomonadota</taxon>
        <taxon>Betaproteobacteria</taxon>
        <taxon>Burkholderiales</taxon>
        <taxon>Sphaerotilaceae</taxon>
        <taxon>Pseudaquabacterium</taxon>
    </lineage>
</organism>
<evidence type="ECO:0000256" key="10">
    <source>
        <dbReference type="ARBA" id="ARBA00030775"/>
    </source>
</evidence>
<keyword evidence="4" id="KW-0488">Methylation</keyword>
<feature type="transmembrane region" description="Helical" evidence="11">
    <location>
        <begin position="12"/>
        <end position="37"/>
    </location>
</feature>
<evidence type="ECO:0000256" key="6">
    <source>
        <dbReference type="ARBA" id="ARBA00022692"/>
    </source>
</evidence>
<proteinExistence type="inferred from homology"/>
<dbReference type="InterPro" id="IPR022346">
    <property type="entry name" value="T2SS_GspH"/>
</dbReference>
<dbReference type="Pfam" id="PF12019">
    <property type="entry name" value="GspH"/>
    <property type="match status" value="1"/>
</dbReference>
<gene>
    <name evidence="13" type="ORF">HLB44_28235</name>
</gene>
<sequence>MSFSHYRTARRQLVRGVSLIETLCAMSIVATTLGLGVPGLTSWHQRQALISSAAELETDIHYARSLAVARNASIRLSSAPLEGGGSCYVLHTGDAHDCRCTAAGEAICENGAQALRLVHHPKGGPVSLSNGKLSIAFNPEHGTVTPTATFRFVDTEGRALHQVVNIMGRTRSCSPGGAVTGVKAC</sequence>
<dbReference type="Gene3D" id="3.55.40.10">
    <property type="entry name" value="minor pseudopilin epsh domain"/>
    <property type="match status" value="1"/>
</dbReference>
<evidence type="ECO:0000256" key="11">
    <source>
        <dbReference type="SAM" id="Phobius"/>
    </source>
</evidence>
<evidence type="ECO:0000259" key="12">
    <source>
        <dbReference type="Pfam" id="PF12019"/>
    </source>
</evidence>
<keyword evidence="5" id="KW-0997">Cell inner membrane</keyword>
<evidence type="ECO:0000256" key="4">
    <source>
        <dbReference type="ARBA" id="ARBA00022481"/>
    </source>
</evidence>
<reference evidence="13 14" key="1">
    <citation type="submission" date="2020-05" db="EMBL/GenBank/DDBJ databases">
        <title>Aquincola sp. isolate from soil.</title>
        <authorList>
            <person name="Han J."/>
            <person name="Kim D.-U."/>
        </authorList>
    </citation>
    <scope>NUCLEOTIDE SEQUENCE [LARGE SCALE GENOMIC DNA]</scope>
    <source>
        <strain evidence="13 14">S2</strain>
    </source>
</reference>
<evidence type="ECO:0000313" key="13">
    <source>
        <dbReference type="EMBL" id="NRF70901.1"/>
    </source>
</evidence>
<comment type="similarity">
    <text evidence="9">Belongs to the GSP H family.</text>
</comment>
<comment type="subcellular location">
    <subcellularLocation>
        <location evidence="1">Cell inner membrane</location>
        <topology evidence="1">Single-pass membrane protein</topology>
    </subcellularLocation>
</comment>
<dbReference type="RefSeq" id="WP_173130934.1">
    <property type="nucleotide sequence ID" value="NZ_JABRWJ010000009.1"/>
</dbReference>
<evidence type="ECO:0000256" key="1">
    <source>
        <dbReference type="ARBA" id="ARBA00004377"/>
    </source>
</evidence>
<comment type="caution">
    <text evidence="13">The sequence shown here is derived from an EMBL/GenBank/DDBJ whole genome shotgun (WGS) entry which is preliminary data.</text>
</comment>
<evidence type="ECO:0000256" key="5">
    <source>
        <dbReference type="ARBA" id="ARBA00022519"/>
    </source>
</evidence>
<keyword evidence="8 11" id="KW-0472">Membrane</keyword>
<keyword evidence="14" id="KW-1185">Reference proteome</keyword>